<dbReference type="GO" id="GO:0016773">
    <property type="term" value="F:phosphotransferase activity, alcohol group as acceptor"/>
    <property type="evidence" value="ECO:0007669"/>
    <property type="project" value="InterPro"/>
</dbReference>
<dbReference type="Proteomes" id="UP000681340">
    <property type="component" value="Unassembled WGS sequence"/>
</dbReference>
<dbReference type="Pfam" id="PF04655">
    <property type="entry name" value="APH_6_hur"/>
    <property type="match status" value="1"/>
</dbReference>
<organism evidence="1 2">
    <name type="scientific">Actinoplanes auranticolor</name>
    <dbReference type="NCBI Taxonomy" id="47988"/>
    <lineage>
        <taxon>Bacteria</taxon>
        <taxon>Bacillati</taxon>
        <taxon>Actinomycetota</taxon>
        <taxon>Actinomycetes</taxon>
        <taxon>Micromonosporales</taxon>
        <taxon>Micromonosporaceae</taxon>
        <taxon>Actinoplanes</taxon>
    </lineage>
</organism>
<dbReference type="SUPFAM" id="SSF56112">
    <property type="entry name" value="Protein kinase-like (PK-like)"/>
    <property type="match status" value="1"/>
</dbReference>
<evidence type="ECO:0000313" key="2">
    <source>
        <dbReference type="Proteomes" id="UP000681340"/>
    </source>
</evidence>
<dbReference type="InterPro" id="IPR011009">
    <property type="entry name" value="Kinase-like_dom_sf"/>
</dbReference>
<name>A0A919SDM5_9ACTN</name>
<dbReference type="AlphaFoldDB" id="A0A919SDM5"/>
<accession>A0A919SDM5</accession>
<reference evidence="1" key="1">
    <citation type="submission" date="2021-03" db="EMBL/GenBank/DDBJ databases">
        <title>Whole genome shotgun sequence of Actinoplanes auranticolor NBRC 12245.</title>
        <authorList>
            <person name="Komaki H."/>
            <person name="Tamura T."/>
        </authorList>
    </citation>
    <scope>NUCLEOTIDE SEQUENCE</scope>
    <source>
        <strain evidence="1">NBRC 12245</strain>
    </source>
</reference>
<comment type="caution">
    <text evidence="1">The sequence shown here is derived from an EMBL/GenBank/DDBJ whole genome shotgun (WGS) entry which is preliminary data.</text>
</comment>
<protein>
    <submittedName>
        <fullName evidence="1">Aminoglycoside O-phosphotransferase</fullName>
    </submittedName>
</protein>
<dbReference type="GO" id="GO:0019748">
    <property type="term" value="P:secondary metabolic process"/>
    <property type="evidence" value="ECO:0007669"/>
    <property type="project" value="InterPro"/>
</dbReference>
<gene>
    <name evidence="1" type="ORF">Aau02nite_34710</name>
</gene>
<dbReference type="EMBL" id="BOQL01000026">
    <property type="protein sequence ID" value="GIM69112.1"/>
    <property type="molecule type" value="Genomic_DNA"/>
</dbReference>
<proteinExistence type="predicted"/>
<dbReference type="InterPro" id="IPR006748">
    <property type="entry name" value="NH2Glyco/OHUrea_AB-resist_kin"/>
</dbReference>
<keyword evidence="2" id="KW-1185">Reference proteome</keyword>
<sequence>MFPAAFVRNVTGNWGDDGRHWLVELPDLIDDVARDWGLTVGTPYPLSFNYVAPARRADGSPVVLKLGLAAAGHVATEADTLGFFGGRGAVEVLARDDDRGALLLERAEPGGTLRALVGEHDEQATAVLVDMMRRLHRPAPEGLVLEELSSRVAAFDAHLVRYPGDDPFPRRLVEQARELLADLCASASQRVVLHGDLHHENVLAAVREPWLAIDPHGVLGDPGYEIGAVLYNPFDGDEPVLELLPARVEQFADGLGMPVDRVVAWGFVQAVLSEVWDADAGAPEPGQALQVALKLAPRLS</sequence>
<dbReference type="RefSeq" id="WP_212989429.1">
    <property type="nucleotide sequence ID" value="NZ_BAABEA010000008.1"/>
</dbReference>
<dbReference type="Gene3D" id="3.90.1200.10">
    <property type="match status" value="1"/>
</dbReference>
<evidence type="ECO:0000313" key="1">
    <source>
        <dbReference type="EMBL" id="GIM69112.1"/>
    </source>
</evidence>